<evidence type="ECO:0000256" key="10">
    <source>
        <dbReference type="ARBA" id="ARBA00023170"/>
    </source>
</evidence>
<keyword evidence="7" id="KW-0677">Repeat</keyword>
<feature type="domain" description="NR LBD" evidence="16">
    <location>
        <begin position="220"/>
        <end position="481"/>
    </location>
</feature>
<dbReference type="InterPro" id="IPR025900">
    <property type="entry name" value="Nuclear_receptor_repeat"/>
</dbReference>
<reference evidence="17" key="2">
    <citation type="submission" date="2025-08" db="UniProtKB">
        <authorList>
            <consortium name="Ensembl"/>
        </authorList>
    </citation>
    <scope>IDENTIFICATION</scope>
</reference>
<dbReference type="Pfam" id="PF14046">
    <property type="entry name" value="NR_Repeat"/>
    <property type="match status" value="4"/>
</dbReference>
<reference evidence="18" key="1">
    <citation type="submission" date="2011-11" db="EMBL/GenBank/DDBJ databases">
        <title>The Draft Genome of Spermophilus tridecemlineatus.</title>
        <authorList>
            <consortium name="The Broad Institute Genome Assembly &amp; Analysis Group"/>
            <consortium name="Computational R&amp;D Group"/>
            <consortium name="and Sequencing Platform"/>
            <person name="Di Palma F."/>
            <person name="Alfoldi J."/>
            <person name="Johnson J."/>
            <person name="Berlin A."/>
            <person name="Gnerre S."/>
            <person name="Jaffe D."/>
            <person name="MacCallum I."/>
            <person name="Young S."/>
            <person name="Walker B.J."/>
            <person name="Lindblad-Toh K."/>
        </authorList>
    </citation>
    <scope>NUCLEOTIDE SEQUENCE [LARGE SCALE GENOMIC DNA]</scope>
</reference>
<dbReference type="SUPFAM" id="SSF48508">
    <property type="entry name" value="Nuclear receptor ligand-binding domain"/>
    <property type="match status" value="1"/>
</dbReference>
<evidence type="ECO:0000256" key="6">
    <source>
        <dbReference type="ARBA" id="ARBA00022491"/>
    </source>
</evidence>
<dbReference type="GO" id="GO:0034451">
    <property type="term" value="C:centriolar satellite"/>
    <property type="evidence" value="ECO:0007669"/>
    <property type="project" value="Ensembl"/>
</dbReference>
<proteinExistence type="inferred from homology"/>
<dbReference type="GO" id="GO:0035902">
    <property type="term" value="P:response to immobilization stress"/>
    <property type="evidence" value="ECO:0007669"/>
    <property type="project" value="Ensembl"/>
</dbReference>
<evidence type="ECO:0000256" key="7">
    <source>
        <dbReference type="ARBA" id="ARBA00022737"/>
    </source>
</evidence>
<dbReference type="InterPro" id="IPR035500">
    <property type="entry name" value="NHR-like_dom_sf"/>
</dbReference>
<dbReference type="GO" id="GO:0003723">
    <property type="term" value="F:RNA binding"/>
    <property type="evidence" value="ECO:0007669"/>
    <property type="project" value="Ensembl"/>
</dbReference>
<dbReference type="InterPro" id="IPR001723">
    <property type="entry name" value="Nuclear_hrmn_rcpt"/>
</dbReference>
<dbReference type="GO" id="GO:0033327">
    <property type="term" value="P:Leydig cell differentiation"/>
    <property type="evidence" value="ECO:0007669"/>
    <property type="project" value="Ensembl"/>
</dbReference>
<dbReference type="GO" id="GO:0030238">
    <property type="term" value="P:male sex determination"/>
    <property type="evidence" value="ECO:0007669"/>
    <property type="project" value="Ensembl"/>
</dbReference>
<dbReference type="Ensembl" id="ENSSTOT00000019585.1">
    <property type="protein sequence ID" value="ENSSTOP00000022619.1"/>
    <property type="gene ID" value="ENSSTOG00000025906.1"/>
</dbReference>
<name>I3NE22_ICTTR</name>
<keyword evidence="10" id="KW-0675">Receptor</keyword>
<dbReference type="GO" id="GO:0005737">
    <property type="term" value="C:cytoplasm"/>
    <property type="evidence" value="ECO:0007669"/>
    <property type="project" value="UniProtKB-SubCell"/>
</dbReference>
<keyword evidence="6" id="KW-0678">Repressor</keyword>
<dbReference type="AlphaFoldDB" id="I3NE22"/>
<evidence type="ECO:0000256" key="4">
    <source>
        <dbReference type="ARBA" id="ARBA00016537"/>
    </source>
</evidence>
<dbReference type="InParanoid" id="I3NE22"/>
<dbReference type="GO" id="GO:0016922">
    <property type="term" value="F:nuclear receptor binding"/>
    <property type="evidence" value="ECO:0007669"/>
    <property type="project" value="Ensembl"/>
</dbReference>
<protein>
    <recommendedName>
        <fullName evidence="4">Nuclear receptor subfamily 0 group B member 1</fullName>
    </recommendedName>
    <alternativeName>
        <fullName evidence="12">Nuclear receptor DAX-1</fullName>
    </alternativeName>
</protein>
<keyword evidence="5" id="KW-0963">Cytoplasm</keyword>
<evidence type="ECO:0000256" key="9">
    <source>
        <dbReference type="ARBA" id="ARBA00023163"/>
    </source>
</evidence>
<evidence type="ECO:0000256" key="1">
    <source>
        <dbReference type="ARBA" id="ARBA00004123"/>
    </source>
</evidence>
<dbReference type="GO" id="GO:0060008">
    <property type="term" value="P:Sertoli cell differentiation"/>
    <property type="evidence" value="ECO:0007669"/>
    <property type="project" value="Ensembl"/>
</dbReference>
<dbReference type="PRINTS" id="PR00398">
    <property type="entry name" value="STRDHORMONER"/>
</dbReference>
<dbReference type="GeneTree" id="ENSGT00390000015719"/>
<evidence type="ECO:0000256" key="5">
    <source>
        <dbReference type="ARBA" id="ARBA00022490"/>
    </source>
</evidence>
<dbReference type="GO" id="GO:0045721">
    <property type="term" value="P:negative regulation of gluconeogenesis"/>
    <property type="evidence" value="ECO:0007669"/>
    <property type="project" value="Ensembl"/>
</dbReference>
<dbReference type="OrthoDB" id="9926883at2759"/>
<dbReference type="PANTHER" id="PTHR24081">
    <property type="entry name" value="NUCLEAR RECEPTOR SUBFAMILY 0 GROUP B"/>
    <property type="match status" value="1"/>
</dbReference>
<dbReference type="GeneID" id="101957351"/>
<evidence type="ECO:0000256" key="11">
    <source>
        <dbReference type="ARBA" id="ARBA00023242"/>
    </source>
</evidence>
<keyword evidence="11" id="KW-0539">Nucleus</keyword>
<dbReference type="InterPro" id="IPR000536">
    <property type="entry name" value="Nucl_hrmn_rcpt_lig-bd"/>
</dbReference>
<accession>I3NE22</accession>
<dbReference type="InterPro" id="IPR033544">
    <property type="entry name" value="NR0B1/2"/>
</dbReference>
<evidence type="ECO:0000256" key="15">
    <source>
        <dbReference type="SAM" id="MobiDB-lite"/>
    </source>
</evidence>
<evidence type="ECO:0000256" key="3">
    <source>
        <dbReference type="ARBA" id="ARBA00006647"/>
    </source>
</evidence>
<comment type="subcellular location">
    <subcellularLocation>
        <location evidence="2">Cytoplasm</location>
    </subcellularLocation>
    <subcellularLocation>
        <location evidence="1">Nucleus</location>
    </subcellularLocation>
</comment>
<organism evidence="17 18">
    <name type="scientific">Ictidomys tridecemlineatus</name>
    <name type="common">Thirteen-lined ground squirrel</name>
    <name type="synonym">Spermophilus tridecemlineatus</name>
    <dbReference type="NCBI Taxonomy" id="43179"/>
    <lineage>
        <taxon>Eukaryota</taxon>
        <taxon>Metazoa</taxon>
        <taxon>Chordata</taxon>
        <taxon>Craniata</taxon>
        <taxon>Vertebrata</taxon>
        <taxon>Euteleostomi</taxon>
        <taxon>Mammalia</taxon>
        <taxon>Eutheria</taxon>
        <taxon>Euarchontoglires</taxon>
        <taxon>Glires</taxon>
        <taxon>Rodentia</taxon>
        <taxon>Sciuromorpha</taxon>
        <taxon>Sciuridae</taxon>
        <taxon>Xerinae</taxon>
        <taxon>Marmotini</taxon>
        <taxon>Ictidomys</taxon>
    </lineage>
</organism>
<dbReference type="eggNOG" id="KOG3575">
    <property type="taxonomic scope" value="Eukaryota"/>
</dbReference>
<keyword evidence="9" id="KW-0804">Transcription</keyword>
<dbReference type="CDD" id="cd07350">
    <property type="entry name" value="NR_LBD_Dax1"/>
    <property type="match status" value="1"/>
</dbReference>
<dbReference type="Proteomes" id="UP000005215">
    <property type="component" value="Unassembled WGS sequence"/>
</dbReference>
<dbReference type="GO" id="GO:0032448">
    <property type="term" value="F:DNA hairpin binding"/>
    <property type="evidence" value="ECO:0007669"/>
    <property type="project" value="Ensembl"/>
</dbReference>
<dbReference type="GO" id="GO:0016607">
    <property type="term" value="C:nuclear speck"/>
    <property type="evidence" value="ECO:0007669"/>
    <property type="project" value="Ensembl"/>
</dbReference>
<keyword evidence="8" id="KW-0805">Transcription regulation</keyword>
<evidence type="ECO:0000313" key="18">
    <source>
        <dbReference type="Proteomes" id="UP000005215"/>
    </source>
</evidence>
<dbReference type="CTD" id="190"/>
<comment type="subunit">
    <text evidence="13">Homodimer. Interacts with NR5A1, NR5A2, NR0B2 and with COPS2. Interacts with ESRRB; represses ESRRB activity at the GATA6 promoter.</text>
</comment>
<dbReference type="GO" id="GO:0000122">
    <property type="term" value="P:negative regulation of transcription by RNA polymerase II"/>
    <property type="evidence" value="ECO:0007669"/>
    <property type="project" value="Ensembl"/>
</dbReference>
<dbReference type="KEGG" id="iti:101957351"/>
<keyword evidence="18" id="KW-1185">Reference proteome</keyword>
<dbReference type="Pfam" id="PF00104">
    <property type="entry name" value="Hormone_recep"/>
    <property type="match status" value="1"/>
</dbReference>
<comment type="function">
    <text evidence="14">Nuclear receptor that lacks a DNA-binding domain and acts as a corepressor that inhibits the transcriptional activity of other nuclear receptors through heterodimeric interactions. Component of a cascade required for the development of the hypothalamic-pituitary-adrenal-gonadal axis. May also have a role in the development of the embryo and in the maintenance of embryonic stem cell pluripotency.</text>
</comment>
<sequence>MAGEDNQWQGSILYNMLMSAKQPQAPPEVPKARLGVPCWGCSCGADLRVDRKELPGGRATSLLYRCCFCREEHPRQGSILYNMLTSAKQTQAAPEAPKARLGVPCWGCSCGSESRVGREGLPGGQVISLLYRCCFCGEEHPRQGSILYSLLTNAKQTPVAPEASEAQPGGSGWEFSSSAQRLRDGEGLPGGRDPALQYHNYFCGEDQLQQLQEERQEQQQQQSIIPYSMLTSTNQTPEAPEARPAASWVTWCGAQQPVALKNPQVVCEAAAAGLLKTLRFVKYLPCFQVLVLEQQLVLLRGCWASLLMLELAQDRLYFETAETSEPSRLQRSLTTRRRETEGFEPLLLSTSQPNLAPLSEAEQLPWVTTVRAIKTFLAKCWSLDISTKEYAYLKGIMLFNPVLPGLQCVKYIEGLQWGTQQILSDHVKMTNQGYQNRFTELNNTLFLLKFIDANVIAELFFRPIIGTVSMDDMILEMLCAKL</sequence>
<dbReference type="FunCoup" id="I3NE22">
    <property type="interactions" value="419"/>
</dbReference>
<dbReference type="PROSITE" id="PS51843">
    <property type="entry name" value="NR_LBD"/>
    <property type="match status" value="1"/>
</dbReference>
<comment type="similarity">
    <text evidence="3">Belongs to the nuclear hormone receptor family. NR0 subfamily.</text>
</comment>
<dbReference type="GO" id="GO:0007283">
    <property type="term" value="P:spermatogenesis"/>
    <property type="evidence" value="ECO:0007669"/>
    <property type="project" value="Ensembl"/>
</dbReference>
<evidence type="ECO:0000259" key="16">
    <source>
        <dbReference type="PROSITE" id="PS51843"/>
    </source>
</evidence>
<dbReference type="GO" id="GO:0005840">
    <property type="term" value="C:ribosome"/>
    <property type="evidence" value="ECO:0007669"/>
    <property type="project" value="Ensembl"/>
</dbReference>
<dbReference type="STRING" id="43179.ENSSTOP00000022619"/>
<dbReference type="GO" id="GO:0033144">
    <property type="term" value="P:negative regulation of intracellular steroid hormone receptor signaling pathway"/>
    <property type="evidence" value="ECO:0007669"/>
    <property type="project" value="Ensembl"/>
</dbReference>
<evidence type="ECO:0000313" key="17">
    <source>
        <dbReference type="Ensembl" id="ENSSTOP00000022619.1"/>
    </source>
</evidence>
<dbReference type="GO" id="GO:0008104">
    <property type="term" value="P:intracellular protein localization"/>
    <property type="evidence" value="ECO:0007669"/>
    <property type="project" value="Ensembl"/>
</dbReference>
<dbReference type="GO" id="GO:0016020">
    <property type="term" value="C:membrane"/>
    <property type="evidence" value="ECO:0007669"/>
    <property type="project" value="Ensembl"/>
</dbReference>
<dbReference type="GO" id="GO:0019904">
    <property type="term" value="F:protein domain specific binding"/>
    <property type="evidence" value="ECO:0007669"/>
    <property type="project" value="Ensembl"/>
</dbReference>
<dbReference type="Gene3D" id="1.10.565.10">
    <property type="entry name" value="Retinoid X Receptor"/>
    <property type="match status" value="1"/>
</dbReference>
<dbReference type="SMART" id="SM00430">
    <property type="entry name" value="HOLI"/>
    <property type="match status" value="1"/>
</dbReference>
<dbReference type="GO" id="GO:0030325">
    <property type="term" value="P:adrenal gland development"/>
    <property type="evidence" value="ECO:0007669"/>
    <property type="project" value="Ensembl"/>
</dbReference>
<dbReference type="HOGENOM" id="CLU_674314_0_0_1"/>
<evidence type="ECO:0000256" key="12">
    <source>
        <dbReference type="ARBA" id="ARBA00032987"/>
    </source>
</evidence>
<gene>
    <name evidence="17" type="primary">NR0B1</name>
</gene>
<dbReference type="PANTHER" id="PTHR24081:SF1">
    <property type="entry name" value="NUCLEAR RECEPTOR SUBFAMILY 0 GROUP B MEMBER 1"/>
    <property type="match status" value="1"/>
</dbReference>
<dbReference type="EMBL" id="AGTP01057038">
    <property type="status" value="NOT_ANNOTATED_CDS"/>
    <property type="molecule type" value="Genomic_DNA"/>
</dbReference>
<evidence type="ECO:0000256" key="2">
    <source>
        <dbReference type="ARBA" id="ARBA00004496"/>
    </source>
</evidence>
<dbReference type="GO" id="GO:0042803">
    <property type="term" value="F:protein homodimerization activity"/>
    <property type="evidence" value="ECO:0007669"/>
    <property type="project" value="Ensembl"/>
</dbReference>
<dbReference type="GO" id="GO:0010894">
    <property type="term" value="P:negative regulation of steroid biosynthetic process"/>
    <property type="evidence" value="ECO:0007669"/>
    <property type="project" value="Ensembl"/>
</dbReference>
<dbReference type="OMA" id="ACWGCSC"/>
<feature type="region of interest" description="Disordered" evidence="15">
    <location>
        <begin position="159"/>
        <end position="190"/>
    </location>
</feature>
<dbReference type="GO" id="GO:0003714">
    <property type="term" value="F:transcription corepressor activity"/>
    <property type="evidence" value="ECO:0007669"/>
    <property type="project" value="Ensembl"/>
</dbReference>
<evidence type="ECO:0000256" key="8">
    <source>
        <dbReference type="ARBA" id="ARBA00023015"/>
    </source>
</evidence>
<reference evidence="17" key="3">
    <citation type="submission" date="2025-09" db="UniProtKB">
        <authorList>
            <consortium name="Ensembl"/>
        </authorList>
    </citation>
    <scope>IDENTIFICATION</scope>
</reference>
<dbReference type="FunFam" id="1.10.565.10:FF:000027">
    <property type="entry name" value="nuclear receptor subfamily 0 group B member 1"/>
    <property type="match status" value="1"/>
</dbReference>
<dbReference type="RefSeq" id="XP_005329222.1">
    <property type="nucleotide sequence ID" value="XM_005329165.2"/>
</dbReference>
<evidence type="ECO:0000256" key="14">
    <source>
        <dbReference type="ARBA" id="ARBA00049947"/>
    </source>
</evidence>
<dbReference type="GO" id="GO:0035987">
    <property type="term" value="P:endodermal cell differentiation"/>
    <property type="evidence" value="ECO:0007669"/>
    <property type="project" value="Ensembl"/>
</dbReference>
<evidence type="ECO:0000256" key="13">
    <source>
        <dbReference type="ARBA" id="ARBA00046474"/>
    </source>
</evidence>